<protein>
    <submittedName>
        <fullName evidence="2">Uncharacterized protein</fullName>
    </submittedName>
</protein>
<feature type="compositionally biased region" description="Polar residues" evidence="1">
    <location>
        <begin position="142"/>
        <end position="160"/>
    </location>
</feature>
<feature type="compositionally biased region" description="Low complexity" evidence="1">
    <location>
        <begin position="102"/>
        <end position="112"/>
    </location>
</feature>
<name>A0AAW1SAE8_9CHLO</name>
<feature type="region of interest" description="Disordered" evidence="1">
    <location>
        <begin position="102"/>
        <end position="176"/>
    </location>
</feature>
<sequence>MGKKRKPELDLDHEQNMHGSFVAAANSLSQLYTKAVQQHKRAHTNGARHVLERQIQWVLRDYASNSVESIPTNVLLKFLQQEVENADLWAHTPSPMVSAHAAFASAPQPQSSDDSMSEGRHGRHAGSRAFSSSPSRSFWASGNHQNAAQQPFQPAETSQGFSGGLAGPSSSNFHQG</sequence>
<reference evidence="2 3" key="1">
    <citation type="journal article" date="2024" name="Nat. Commun.">
        <title>Phylogenomics reveals the evolutionary origins of lichenization in chlorophyte algae.</title>
        <authorList>
            <person name="Puginier C."/>
            <person name="Libourel C."/>
            <person name="Otte J."/>
            <person name="Skaloud P."/>
            <person name="Haon M."/>
            <person name="Grisel S."/>
            <person name="Petersen M."/>
            <person name="Berrin J.G."/>
            <person name="Delaux P.M."/>
            <person name="Dal Grande F."/>
            <person name="Keller J."/>
        </authorList>
    </citation>
    <scope>NUCLEOTIDE SEQUENCE [LARGE SCALE GENOMIC DNA]</scope>
    <source>
        <strain evidence="2 3">SAG 2145</strain>
    </source>
</reference>
<comment type="caution">
    <text evidence="2">The sequence shown here is derived from an EMBL/GenBank/DDBJ whole genome shotgun (WGS) entry which is preliminary data.</text>
</comment>
<evidence type="ECO:0000256" key="1">
    <source>
        <dbReference type="SAM" id="MobiDB-lite"/>
    </source>
</evidence>
<dbReference type="PANTHER" id="PTHR33675:SF1">
    <property type="entry name" value="HOLOCARBOXYLASE SYNTHETASE"/>
    <property type="match status" value="1"/>
</dbReference>
<dbReference type="Proteomes" id="UP001438707">
    <property type="component" value="Unassembled WGS sequence"/>
</dbReference>
<organism evidence="2 3">
    <name type="scientific">Apatococcus lobatus</name>
    <dbReference type="NCBI Taxonomy" id="904363"/>
    <lineage>
        <taxon>Eukaryota</taxon>
        <taxon>Viridiplantae</taxon>
        <taxon>Chlorophyta</taxon>
        <taxon>core chlorophytes</taxon>
        <taxon>Trebouxiophyceae</taxon>
        <taxon>Chlorellales</taxon>
        <taxon>Chlorellaceae</taxon>
        <taxon>Apatococcus</taxon>
    </lineage>
</organism>
<dbReference type="PANTHER" id="PTHR33675">
    <property type="entry name" value="NUCLEAR RECEPTOR FAMILY 2 GROUP C PROTEIN"/>
    <property type="match status" value="1"/>
</dbReference>
<proteinExistence type="predicted"/>
<gene>
    <name evidence="2" type="ORF">WJX74_002030</name>
</gene>
<dbReference type="EMBL" id="JALJOS010000002">
    <property type="protein sequence ID" value="KAK9842766.1"/>
    <property type="molecule type" value="Genomic_DNA"/>
</dbReference>
<evidence type="ECO:0000313" key="2">
    <source>
        <dbReference type="EMBL" id="KAK9842766.1"/>
    </source>
</evidence>
<keyword evidence="3" id="KW-1185">Reference proteome</keyword>
<feature type="compositionally biased region" description="Low complexity" evidence="1">
    <location>
        <begin position="127"/>
        <end position="141"/>
    </location>
</feature>
<accession>A0AAW1SAE8</accession>
<dbReference type="AlphaFoldDB" id="A0AAW1SAE8"/>
<evidence type="ECO:0000313" key="3">
    <source>
        <dbReference type="Proteomes" id="UP001438707"/>
    </source>
</evidence>